<proteinExistence type="predicted"/>
<dbReference type="InterPro" id="IPR009057">
    <property type="entry name" value="Homeodomain-like_sf"/>
</dbReference>
<name>A0ABR5DYN5_9HYPH</name>
<dbReference type="SUPFAM" id="SSF46689">
    <property type="entry name" value="Homeodomain-like"/>
    <property type="match status" value="1"/>
</dbReference>
<gene>
    <name evidence="1" type="ORF">WH91_10220</name>
</gene>
<comment type="caution">
    <text evidence="1">The sequence shown here is derived from an EMBL/GenBank/DDBJ whole genome shotgun (WGS) entry which is preliminary data.</text>
</comment>
<sequence>MEVYGAVRRFVLVEGHSRREAARVFGLSRDTVLKMCRFSLPPGYTRSKPVARPKLDAMVPVIDAILEEDRAGPVKQRHTAKRIFERLRDEHGFSGG</sequence>
<keyword evidence="2" id="KW-1185">Reference proteome</keyword>
<evidence type="ECO:0000313" key="2">
    <source>
        <dbReference type="Proteomes" id="UP000033519"/>
    </source>
</evidence>
<evidence type="ECO:0008006" key="3">
    <source>
        <dbReference type="Google" id="ProtNLM"/>
    </source>
</evidence>
<dbReference type="EMBL" id="LAPV01000095">
    <property type="protein sequence ID" value="KKC33128.1"/>
    <property type="molecule type" value="Genomic_DNA"/>
</dbReference>
<evidence type="ECO:0000313" key="1">
    <source>
        <dbReference type="EMBL" id="KKC33128.1"/>
    </source>
</evidence>
<accession>A0ABR5DYN5</accession>
<organism evidence="1 2">
    <name type="scientific">Devosia psychrophila</name>
    <dbReference type="NCBI Taxonomy" id="728005"/>
    <lineage>
        <taxon>Bacteria</taxon>
        <taxon>Pseudomonadati</taxon>
        <taxon>Pseudomonadota</taxon>
        <taxon>Alphaproteobacteria</taxon>
        <taxon>Hyphomicrobiales</taxon>
        <taxon>Devosiaceae</taxon>
        <taxon>Devosia</taxon>
    </lineage>
</organism>
<reference evidence="1 2" key="1">
    <citation type="submission" date="2015-03" db="EMBL/GenBank/DDBJ databases">
        <authorList>
            <person name="Lepp D."/>
            <person name="Hassan Y.I."/>
            <person name="Li X.-Z."/>
            <person name="Zhou T."/>
        </authorList>
    </citation>
    <scope>NUCLEOTIDE SEQUENCE [LARGE SCALE GENOMIC DNA]</scope>
    <source>
        <strain evidence="1 2">Cr7-05</strain>
    </source>
</reference>
<dbReference type="Proteomes" id="UP000033519">
    <property type="component" value="Unassembled WGS sequence"/>
</dbReference>
<protein>
    <recommendedName>
        <fullName evidence="3">Homeodomain-like domain-containing protein</fullName>
    </recommendedName>
</protein>